<organism evidence="2 3">
    <name type="scientific">Caerostris darwini</name>
    <dbReference type="NCBI Taxonomy" id="1538125"/>
    <lineage>
        <taxon>Eukaryota</taxon>
        <taxon>Metazoa</taxon>
        <taxon>Ecdysozoa</taxon>
        <taxon>Arthropoda</taxon>
        <taxon>Chelicerata</taxon>
        <taxon>Arachnida</taxon>
        <taxon>Araneae</taxon>
        <taxon>Araneomorphae</taxon>
        <taxon>Entelegynae</taxon>
        <taxon>Araneoidea</taxon>
        <taxon>Araneidae</taxon>
        <taxon>Caerostris</taxon>
    </lineage>
</organism>
<dbReference type="Proteomes" id="UP001054837">
    <property type="component" value="Unassembled WGS sequence"/>
</dbReference>
<reference evidence="2 3" key="1">
    <citation type="submission" date="2021-06" db="EMBL/GenBank/DDBJ databases">
        <title>Caerostris darwini draft genome.</title>
        <authorList>
            <person name="Kono N."/>
            <person name="Arakawa K."/>
        </authorList>
    </citation>
    <scope>NUCLEOTIDE SEQUENCE [LARGE SCALE GENOMIC DNA]</scope>
</reference>
<keyword evidence="3" id="KW-1185">Reference proteome</keyword>
<name>A0AAV4VXA5_9ARAC</name>
<proteinExistence type="predicted"/>
<evidence type="ECO:0000256" key="1">
    <source>
        <dbReference type="SAM" id="MobiDB-lite"/>
    </source>
</evidence>
<protein>
    <submittedName>
        <fullName evidence="2">Uncharacterized protein</fullName>
    </submittedName>
</protein>
<sequence>MTPYQFQVSCNDGKRRTYRRAQNISLPVSNTRTHSGSRKRRRKKSTFSLSTTNTCNRRRVYGQQRHLNDPLLEEGLFAGGPSPSRATQTYYFFSLFRHLDVSVLA</sequence>
<feature type="compositionally biased region" description="Basic residues" evidence="1">
    <location>
        <begin position="35"/>
        <end position="45"/>
    </location>
</feature>
<evidence type="ECO:0000313" key="3">
    <source>
        <dbReference type="Proteomes" id="UP001054837"/>
    </source>
</evidence>
<dbReference type="EMBL" id="BPLQ01013717">
    <property type="protein sequence ID" value="GIY74239.1"/>
    <property type="molecule type" value="Genomic_DNA"/>
</dbReference>
<comment type="caution">
    <text evidence="2">The sequence shown here is derived from an EMBL/GenBank/DDBJ whole genome shotgun (WGS) entry which is preliminary data.</text>
</comment>
<gene>
    <name evidence="2" type="ORF">CDAR_563741</name>
</gene>
<feature type="region of interest" description="Disordered" evidence="1">
    <location>
        <begin position="24"/>
        <end position="47"/>
    </location>
</feature>
<evidence type="ECO:0000313" key="2">
    <source>
        <dbReference type="EMBL" id="GIY74239.1"/>
    </source>
</evidence>
<accession>A0AAV4VXA5</accession>
<dbReference type="AlphaFoldDB" id="A0AAV4VXA5"/>